<gene>
    <name evidence="2" type="ORF">BRW65_29310</name>
</gene>
<dbReference type="InterPro" id="IPR018488">
    <property type="entry name" value="cNMP-bd_CS"/>
</dbReference>
<comment type="caution">
    <text evidence="2">The sequence shown here is derived from an EMBL/GenBank/DDBJ whole genome shotgun (WGS) entry which is preliminary data.</text>
</comment>
<dbReference type="Proteomes" id="UP000186438">
    <property type="component" value="Unassembled WGS sequence"/>
</dbReference>
<dbReference type="PROSITE" id="PS50042">
    <property type="entry name" value="CNMP_BINDING_3"/>
    <property type="match status" value="1"/>
</dbReference>
<organism evidence="2 3">
    <name type="scientific">Mycobacterium paraffinicum</name>
    <dbReference type="NCBI Taxonomy" id="53378"/>
    <lineage>
        <taxon>Bacteria</taxon>
        <taxon>Bacillati</taxon>
        <taxon>Actinomycetota</taxon>
        <taxon>Actinomycetes</taxon>
        <taxon>Mycobacteriales</taxon>
        <taxon>Mycobacteriaceae</taxon>
        <taxon>Mycobacterium</taxon>
    </lineage>
</organism>
<evidence type="ECO:0000259" key="1">
    <source>
        <dbReference type="PROSITE" id="PS50042"/>
    </source>
</evidence>
<dbReference type="SMART" id="SM00100">
    <property type="entry name" value="cNMP"/>
    <property type="match status" value="1"/>
</dbReference>
<dbReference type="SUPFAM" id="SSF51206">
    <property type="entry name" value="cAMP-binding domain-like"/>
    <property type="match status" value="1"/>
</dbReference>
<evidence type="ECO:0000313" key="2">
    <source>
        <dbReference type="EMBL" id="OJZ64096.1"/>
    </source>
</evidence>
<feature type="domain" description="Cyclic nucleotide-binding" evidence="1">
    <location>
        <begin position="20"/>
        <end position="135"/>
    </location>
</feature>
<keyword evidence="3" id="KW-1185">Reference proteome</keyword>
<dbReference type="InterPro" id="IPR014710">
    <property type="entry name" value="RmlC-like_jellyroll"/>
</dbReference>
<dbReference type="AlphaFoldDB" id="A0A1Q4H968"/>
<dbReference type="CDD" id="cd00038">
    <property type="entry name" value="CAP_ED"/>
    <property type="match status" value="1"/>
</dbReference>
<dbReference type="PROSITE" id="PS00889">
    <property type="entry name" value="CNMP_BINDING_2"/>
    <property type="match status" value="1"/>
</dbReference>
<proteinExistence type="predicted"/>
<name>A0A1Q4H968_9MYCO</name>
<accession>A0A1Q4H968</accession>
<dbReference type="InterPro" id="IPR000595">
    <property type="entry name" value="cNMP-bd_dom"/>
</dbReference>
<protein>
    <submittedName>
        <fullName evidence="2">cAMP-binding protein</fullName>
    </submittedName>
</protein>
<dbReference type="PANTHER" id="PTHR23011:SF28">
    <property type="entry name" value="CYCLIC NUCLEOTIDE-BINDING DOMAIN CONTAINING PROTEIN"/>
    <property type="match status" value="1"/>
</dbReference>
<dbReference type="InterPro" id="IPR018490">
    <property type="entry name" value="cNMP-bd_dom_sf"/>
</dbReference>
<reference evidence="2 3" key="1">
    <citation type="submission" date="2016-11" db="EMBL/GenBank/DDBJ databases">
        <title>Genome sequences of unsequenced Mycobacteria.</title>
        <authorList>
            <person name="Greninger A.L."/>
            <person name="Fang F."/>
            <person name="Jerome K.R."/>
        </authorList>
    </citation>
    <scope>NUCLEOTIDE SEQUENCE [LARGE SCALE GENOMIC DNA]</scope>
    <source>
        <strain evidence="2 3">M11</strain>
    </source>
</reference>
<dbReference type="PANTHER" id="PTHR23011">
    <property type="entry name" value="CYCLIC NUCLEOTIDE-BINDING DOMAIN CONTAINING PROTEIN"/>
    <property type="match status" value="1"/>
</dbReference>
<dbReference type="STRING" id="53378.BRW65_29310"/>
<sequence length="192" mass="21110">MKADEKQYLEDAHRLRQYATFEKFSDAELQRLARVAHRTSTSAPLPLIHEQTPSDSCYILLSGEVGVYVGRDRIAVLGPGEVIGESALHRGKLRSATVTTMGPAEVLRIERDELSRALEEIPALREIIDASVARHVPVDLPPKPKPPRTKLGAAIHTELVERFEQAADGAGVDVADALEDAMAQWIERNTAT</sequence>
<dbReference type="Gene3D" id="2.60.120.10">
    <property type="entry name" value="Jelly Rolls"/>
    <property type="match status" value="1"/>
</dbReference>
<dbReference type="Pfam" id="PF00027">
    <property type="entry name" value="cNMP_binding"/>
    <property type="match status" value="1"/>
</dbReference>
<evidence type="ECO:0000313" key="3">
    <source>
        <dbReference type="Proteomes" id="UP000186438"/>
    </source>
</evidence>
<dbReference type="OrthoDB" id="4619743at2"/>
<dbReference type="EMBL" id="MPNT01000056">
    <property type="protein sequence ID" value="OJZ64096.1"/>
    <property type="molecule type" value="Genomic_DNA"/>
</dbReference>
<dbReference type="RefSeq" id="WP_073880948.1">
    <property type="nucleotide sequence ID" value="NZ_MPNT01000056.1"/>
</dbReference>